<dbReference type="InterPro" id="IPR050739">
    <property type="entry name" value="MFP"/>
</dbReference>
<evidence type="ECO:0000256" key="5">
    <source>
        <dbReference type="ARBA" id="ARBA00022519"/>
    </source>
</evidence>
<evidence type="ECO:0000256" key="6">
    <source>
        <dbReference type="ARBA" id="ARBA00022692"/>
    </source>
</evidence>
<dbReference type="GO" id="GO:0009306">
    <property type="term" value="P:protein secretion"/>
    <property type="evidence" value="ECO:0007669"/>
    <property type="project" value="InterPro"/>
</dbReference>
<feature type="coiled-coil region" evidence="10">
    <location>
        <begin position="233"/>
        <end position="296"/>
    </location>
</feature>
<evidence type="ECO:0000256" key="3">
    <source>
        <dbReference type="ARBA" id="ARBA00022448"/>
    </source>
</evidence>
<dbReference type="EMBL" id="CP012405">
    <property type="protein sequence ID" value="ALG74716.1"/>
    <property type="molecule type" value="Genomic_DNA"/>
</dbReference>
<evidence type="ECO:0000256" key="2">
    <source>
        <dbReference type="ARBA" id="ARBA00009477"/>
    </source>
</evidence>
<keyword evidence="8 9" id="KW-0472">Membrane</keyword>
<evidence type="ECO:0000256" key="7">
    <source>
        <dbReference type="ARBA" id="ARBA00022989"/>
    </source>
</evidence>
<keyword evidence="7 9" id="KW-1133">Transmembrane helix</keyword>
<organism evidence="12 13">
    <name type="scientific">Azospirillum thiophilum</name>
    <dbReference type="NCBI Taxonomy" id="528244"/>
    <lineage>
        <taxon>Bacteria</taxon>
        <taxon>Pseudomonadati</taxon>
        <taxon>Pseudomonadota</taxon>
        <taxon>Alphaproteobacteria</taxon>
        <taxon>Rhodospirillales</taxon>
        <taxon>Azospirillaceae</taxon>
        <taxon>Azospirillum</taxon>
    </lineage>
</organism>
<evidence type="ECO:0000256" key="1">
    <source>
        <dbReference type="ARBA" id="ARBA00004377"/>
    </source>
</evidence>
<evidence type="ECO:0000259" key="11">
    <source>
        <dbReference type="Pfam" id="PF26002"/>
    </source>
</evidence>
<proteinExistence type="inferred from homology"/>
<keyword evidence="6 9" id="KW-0812">Transmembrane</keyword>
<dbReference type="PRINTS" id="PR01490">
    <property type="entry name" value="RTXTOXIND"/>
</dbReference>
<comment type="subcellular location">
    <subcellularLocation>
        <location evidence="1 9">Cell inner membrane</location>
        <topology evidence="1 9">Single-pass membrane protein</topology>
    </subcellularLocation>
</comment>
<dbReference type="Gene3D" id="2.40.30.170">
    <property type="match status" value="1"/>
</dbReference>
<dbReference type="Proteomes" id="UP000069935">
    <property type="component" value="Chromosome 5"/>
</dbReference>
<accession>A0AAC8W483</accession>
<dbReference type="RefSeq" id="WP_045585602.1">
    <property type="nucleotide sequence ID" value="NZ_CP012405.1"/>
</dbReference>
<comment type="similarity">
    <text evidence="2 9">Belongs to the membrane fusion protein (MFP) (TC 8.A.1) family.</text>
</comment>
<dbReference type="NCBIfam" id="TIGR01843">
    <property type="entry name" value="type_I_hlyD"/>
    <property type="match status" value="1"/>
</dbReference>
<dbReference type="AlphaFoldDB" id="A0AAC8W483"/>
<keyword evidence="3 9" id="KW-0813">Transport</keyword>
<keyword evidence="10" id="KW-0175">Coiled coil</keyword>
<gene>
    <name evidence="12" type="ORF">AL072_27505</name>
</gene>
<evidence type="ECO:0000313" key="12">
    <source>
        <dbReference type="EMBL" id="ALG74716.1"/>
    </source>
</evidence>
<dbReference type="KEGG" id="ati:AL072_27505"/>
<evidence type="ECO:0000256" key="8">
    <source>
        <dbReference type="ARBA" id="ARBA00023136"/>
    </source>
</evidence>
<sequence length="448" mass="49282">MMRRRFEDRDARQSINDFQSETAGITGGRDPLGARLAVMLLALMVLCGIALASVGRIDEIVEARGRVVSQAPTLVVQPLETSIVRSLDVREGQTVRRGQVLATLDPTITAADAAQLEHQVAALAAAVARLEAERDGRIYQPTDAQDPFQQLQAAIASHRRAEQKSKLATYDQRREATLATLARVREEIRLYRTRLSLLTEVEQMRMALEQNKTGSRLNVLMASDTRVEISRSLTAAEGSAKTAQHELDALTAEREGFLQQWLGSAIQELVTNTVDLAHAREELAKAQRRRDLVELKAIDDAVVLEVARVSVGSVLTSAQTLVTLVSVRAPLEVEADIAAADQGFLKVGDRAELKLDAYRYVEYGTAKGVVRTISGDSFSVTDPKAMIGPRFYKARITVDSLALRRMPPDFQLVPGMTLTADIIVGSRTLISYVLDRIWENVAEGMREP</sequence>
<reference evidence="12 13" key="2">
    <citation type="journal article" date="2016" name="Genome Announc.">
        <title>Complete Genome Sequence of a Strain of Azospirillum thiophilum Isolated from a Sulfide Spring.</title>
        <authorList>
            <person name="Fomenkov A."/>
            <person name="Vincze T."/>
            <person name="Grabovich M."/>
            <person name="Anton B.P."/>
            <person name="Dubinina G."/>
            <person name="Orlova M."/>
            <person name="Belousova E."/>
            <person name="Roberts R.J."/>
        </authorList>
    </citation>
    <scope>NUCLEOTIDE SEQUENCE [LARGE SCALE GENOMIC DNA]</scope>
    <source>
        <strain evidence="12 13">BV-S</strain>
    </source>
</reference>
<protein>
    <recommendedName>
        <fullName evidence="9">Membrane fusion protein (MFP) family protein</fullName>
    </recommendedName>
</protein>
<dbReference type="SUPFAM" id="SSF111369">
    <property type="entry name" value="HlyD-like secretion proteins"/>
    <property type="match status" value="1"/>
</dbReference>
<name>A0AAC8W483_9PROT</name>
<evidence type="ECO:0000256" key="9">
    <source>
        <dbReference type="RuleBase" id="RU365093"/>
    </source>
</evidence>
<keyword evidence="4 9" id="KW-1003">Cell membrane</keyword>
<dbReference type="InterPro" id="IPR006144">
    <property type="entry name" value="Secretion_HlyD_CS"/>
</dbReference>
<feature type="transmembrane region" description="Helical" evidence="9">
    <location>
        <begin position="36"/>
        <end position="54"/>
    </location>
</feature>
<dbReference type="PANTHER" id="PTHR30386">
    <property type="entry name" value="MEMBRANE FUSION SUBUNIT OF EMRAB-TOLC MULTIDRUG EFFLUX PUMP"/>
    <property type="match status" value="1"/>
</dbReference>
<dbReference type="PROSITE" id="PS00543">
    <property type="entry name" value="HLYD_FAMILY"/>
    <property type="match status" value="1"/>
</dbReference>
<keyword evidence="5 9" id="KW-0997">Cell inner membrane</keyword>
<dbReference type="Pfam" id="PF26002">
    <property type="entry name" value="Beta-barrel_AprE"/>
    <property type="match status" value="1"/>
</dbReference>
<dbReference type="Gene3D" id="2.40.50.100">
    <property type="match status" value="1"/>
</dbReference>
<dbReference type="InterPro" id="IPR010129">
    <property type="entry name" value="T1SS_HlyD"/>
</dbReference>
<reference evidence="13" key="1">
    <citation type="submission" date="2015-08" db="EMBL/GenBank/DDBJ databases">
        <title>Complete Genome Sequence of Azospirillum thiophilum BV-S.</title>
        <authorList>
            <person name="Fomenkov A."/>
            <person name="Vincze T."/>
            <person name="Grabovich M."/>
            <person name="Dubinina G."/>
            <person name="Orlova M."/>
            <person name="Belousova E."/>
            <person name="Roberts R.J."/>
        </authorList>
    </citation>
    <scope>NUCLEOTIDE SEQUENCE [LARGE SCALE GENOMIC DNA]</scope>
    <source>
        <strain evidence="13">BV-S</strain>
    </source>
</reference>
<evidence type="ECO:0000256" key="4">
    <source>
        <dbReference type="ARBA" id="ARBA00022475"/>
    </source>
</evidence>
<dbReference type="PANTHER" id="PTHR30386:SF26">
    <property type="entry name" value="TRANSPORT PROTEIN COMB"/>
    <property type="match status" value="1"/>
</dbReference>
<evidence type="ECO:0000313" key="13">
    <source>
        <dbReference type="Proteomes" id="UP000069935"/>
    </source>
</evidence>
<keyword evidence="13" id="KW-1185">Reference proteome</keyword>
<feature type="domain" description="AprE-like beta-barrel" evidence="11">
    <location>
        <begin position="331"/>
        <end position="424"/>
    </location>
</feature>
<dbReference type="GO" id="GO:0005886">
    <property type="term" value="C:plasma membrane"/>
    <property type="evidence" value="ECO:0007669"/>
    <property type="project" value="UniProtKB-SubCell"/>
</dbReference>
<evidence type="ECO:0000256" key="10">
    <source>
        <dbReference type="SAM" id="Coils"/>
    </source>
</evidence>
<dbReference type="InterPro" id="IPR058982">
    <property type="entry name" value="Beta-barrel_AprE"/>
</dbReference>